<feature type="non-terminal residue" evidence="2">
    <location>
        <position position="52"/>
    </location>
</feature>
<organism evidence="2">
    <name type="scientific">Tanacetum cinerariifolium</name>
    <name type="common">Dalmatian daisy</name>
    <name type="synonym">Chrysanthemum cinerariifolium</name>
    <dbReference type="NCBI Taxonomy" id="118510"/>
    <lineage>
        <taxon>Eukaryota</taxon>
        <taxon>Viridiplantae</taxon>
        <taxon>Streptophyta</taxon>
        <taxon>Embryophyta</taxon>
        <taxon>Tracheophyta</taxon>
        <taxon>Spermatophyta</taxon>
        <taxon>Magnoliopsida</taxon>
        <taxon>eudicotyledons</taxon>
        <taxon>Gunneridae</taxon>
        <taxon>Pentapetalae</taxon>
        <taxon>asterids</taxon>
        <taxon>campanulids</taxon>
        <taxon>Asterales</taxon>
        <taxon>Asteraceae</taxon>
        <taxon>Asteroideae</taxon>
        <taxon>Anthemideae</taxon>
        <taxon>Anthemidinae</taxon>
        <taxon>Tanacetum</taxon>
    </lineage>
</organism>
<name>A0A699IGB1_TANCI</name>
<comment type="caution">
    <text evidence="2">The sequence shown here is derived from an EMBL/GenBank/DDBJ whole genome shotgun (WGS) entry which is preliminary data.</text>
</comment>
<dbReference type="EMBL" id="BKCJ010298057">
    <property type="protein sequence ID" value="GEZ59332.1"/>
    <property type="molecule type" value="Genomic_DNA"/>
</dbReference>
<proteinExistence type="predicted"/>
<sequence>MEKWLQRNNFRGLERERRKASTSHPYHTDTGFGNSARAMGEHAFFMIRRRLP</sequence>
<accession>A0A699IGB1</accession>
<dbReference type="AlphaFoldDB" id="A0A699IGB1"/>
<protein>
    <submittedName>
        <fullName evidence="2">Uncharacterized protein</fullName>
    </submittedName>
</protein>
<evidence type="ECO:0000313" key="2">
    <source>
        <dbReference type="EMBL" id="GEZ59332.1"/>
    </source>
</evidence>
<reference evidence="2" key="1">
    <citation type="journal article" date="2019" name="Sci. Rep.">
        <title>Draft genome of Tanacetum cinerariifolium, the natural source of mosquito coil.</title>
        <authorList>
            <person name="Yamashiro T."/>
            <person name="Shiraishi A."/>
            <person name="Satake H."/>
            <person name="Nakayama K."/>
        </authorList>
    </citation>
    <scope>NUCLEOTIDE SEQUENCE</scope>
</reference>
<evidence type="ECO:0000256" key="1">
    <source>
        <dbReference type="SAM" id="MobiDB-lite"/>
    </source>
</evidence>
<gene>
    <name evidence="2" type="ORF">Tci_531305</name>
</gene>
<feature type="region of interest" description="Disordered" evidence="1">
    <location>
        <begin position="1"/>
        <end position="34"/>
    </location>
</feature>